<sequence length="1510" mass="163715">MISDMASKDNATQPTAELFSTAAVRAEQGWKKFPMRRVGAIGPIPGRAQTSASTAVPAAVLLNEQSQQQGKGLSDVTSGAGSAMGALPSLLGSLSGQNTVLTGNKSEEQLLQEQVFAARMMGAPATVASGIAATFRSNNVVSSSMNALPNWNTQPSMTSQKTLPPAQQAQAHLIATAFFNTIKPKLSQGNETPQAAPQSQQPQDLYQLQQELQAQLNNRQQKQQQYLLRPQQHEVPMRVPQQFSGSTAALNVSSKAQPQKWSNRTQSLTSNKQSDISSGELLGKLPGMLSALESNAGPQIPAIAHQREIPSDQSSNLQRQPAANLTSKYFKLRGPLQKNGPAVGSLPASNLPLSMSSLATSTGSITQPQKQGLQLLEKARKPLPVELQMTQSMEVLQSLKADGYIDSPKRKKMAKGSGFEATTDIVDNNSTIWPSTLEGDWNHPKPVPEPPNYKNLKGEKTPVGRSKSKKADKVHGKKTSTPPQSSRSQNFLKGVDKATDGAPKSPWHASVDAFLQSTKRATGSDLKTSSKDRSEVQSPEVTTPVPTISPSLFSTAVATEIPFLTEVDTDETISSINRRVEMLKQQKAKILQDQMEEFYKEINITDDGAGKDGPTVTHKKTINQKVAGSRDKDKDKPRLNEHDKSRLDDRRDKDRDRHINRDKEKDKRRDDDRDRRTGTRSPPRKRPSDSKRSRSESRHQEPERKQQDHKPALSPQRSRNSSLERTKKDGASSKESSKEIEKRQGRYPSGNLHVPSADSAERRASLSPERKRKRLDEKMGEVFIDGRWQQSTLKTPPASTRGEDQPNGDKSKTKDSKVDKIKAKMGKDQDNKKREDMATPSKKTEKEEKTTPTKKTEEKNKGKNTDTATTGKGASTSKAPGNKSPVKSDSQTNTAEKTDEKSAPTKPPEAMKEKNDTLITAEGRKEQQDDGLSKTEGEKEKEMTESREKKMAGKVQIKSISKATELSESPAASKSTKVSESSDKGSSSAAQTSTSRVVPSINKSLPPASVNTSESSQVSGTSPSGSTGTSTAKQSTLPSEVEEINVKRSTGVSAGNGPSTVSASATATSGPAVGQNSRKRKGDKVPLTEDVPKKVSVISQDPPSTLEIKDSSIPHQMGLLEALAIEEYVQDKVMVEWFCYVCGSICHSWKVYMGHIGGRKHTTKYQRLLHADCPTLERELISKLKLLPKKGADPIAEATMGSSILGQSFALASKKNMTASPLAGSGQGSFLRSEEHKKSEGIRPRCVACNLVFQKVAEYRKHLRTPAHKKKIAAQEKPAAPPVKSLQAPNEANQPLTDDSVRSTNSEGTKSPQPKSSVIGSEFITPISGFFCKLCSKFYNNEKTAREVHCATTLHIAKTQQYYASRNQSMDTSFKASQGTVPSDTSVTAPAPAGNVLSNRFETAQADAGVKTSVSDYVDGGHPSCTSRPNFDQKASSVGQVFPVGGSFKPDHPDTPVMPSSDPQYVPGRAMSKTLAVAESHMESVTTEVKEEGVKPGGAMLIETTMSKRS</sequence>
<feature type="region of interest" description="Disordered" evidence="6">
    <location>
        <begin position="1266"/>
        <end position="1317"/>
    </location>
</feature>
<feature type="compositionally biased region" description="Low complexity" evidence="6">
    <location>
        <begin position="193"/>
        <end position="204"/>
    </location>
</feature>
<feature type="compositionally biased region" description="Polar residues" evidence="6">
    <location>
        <begin position="1287"/>
        <end position="1317"/>
    </location>
</feature>
<gene>
    <name evidence="9" type="primary">LOC110988569</name>
</gene>
<feature type="compositionally biased region" description="Polar residues" evidence="6">
    <location>
        <begin position="958"/>
        <end position="974"/>
    </location>
</feature>
<dbReference type="Proteomes" id="UP000694845">
    <property type="component" value="Unplaced"/>
</dbReference>
<feature type="compositionally biased region" description="Basic and acidic residues" evidence="6">
    <location>
        <begin position="801"/>
        <end position="864"/>
    </location>
</feature>
<feature type="compositionally biased region" description="Low complexity" evidence="6">
    <location>
        <begin position="1057"/>
        <end position="1074"/>
    </location>
</feature>
<dbReference type="InterPro" id="IPR000690">
    <property type="entry name" value="Matrin/U1-C_Znf_C2H2"/>
</dbReference>
<evidence type="ECO:0000256" key="2">
    <source>
        <dbReference type="ARBA" id="ARBA00022723"/>
    </source>
</evidence>
<feature type="compositionally biased region" description="Polar residues" evidence="6">
    <location>
        <begin position="479"/>
        <end position="491"/>
    </location>
</feature>
<dbReference type="GeneID" id="110988569"/>
<dbReference type="SMART" id="SM00451">
    <property type="entry name" value="ZnF_U1"/>
    <property type="match status" value="3"/>
</dbReference>
<feature type="compositionally biased region" description="Polar residues" evidence="6">
    <location>
        <begin position="246"/>
        <end position="277"/>
    </location>
</feature>
<feature type="region of interest" description="Disordered" evidence="6">
    <location>
        <begin position="246"/>
        <end position="279"/>
    </location>
</feature>
<feature type="compositionally biased region" description="Polar residues" evidence="6">
    <location>
        <begin position="866"/>
        <end position="895"/>
    </location>
</feature>
<feature type="region of interest" description="Disordered" evidence="6">
    <location>
        <begin position="605"/>
        <end position="1090"/>
    </location>
</feature>
<feature type="region of interest" description="Disordered" evidence="6">
    <location>
        <begin position="436"/>
        <end position="549"/>
    </location>
</feature>
<evidence type="ECO:0000313" key="9">
    <source>
        <dbReference type="RefSeq" id="XP_022107918.1"/>
    </source>
</evidence>
<keyword evidence="3" id="KW-0863">Zinc-finger</keyword>
<feature type="compositionally biased region" description="Basic and acidic residues" evidence="6">
    <location>
        <begin position="722"/>
        <end position="744"/>
    </location>
</feature>
<feature type="compositionally biased region" description="Basic and acidic residues" evidence="6">
    <location>
        <begin position="896"/>
        <end position="951"/>
    </location>
</feature>
<dbReference type="GO" id="GO:0003676">
    <property type="term" value="F:nucleic acid binding"/>
    <property type="evidence" value="ECO:0007669"/>
    <property type="project" value="InterPro"/>
</dbReference>
<feature type="compositionally biased region" description="Low complexity" evidence="6">
    <location>
        <begin position="1012"/>
        <end position="1031"/>
    </location>
</feature>
<evidence type="ECO:0000259" key="7">
    <source>
        <dbReference type="PROSITE" id="PS50171"/>
    </source>
</evidence>
<dbReference type="GO" id="GO:0008270">
    <property type="term" value="F:zinc ion binding"/>
    <property type="evidence" value="ECO:0007669"/>
    <property type="project" value="UniProtKB-KW"/>
</dbReference>
<dbReference type="InterPro" id="IPR003604">
    <property type="entry name" value="Matrin/U1-like-C_Znf_C2H2"/>
</dbReference>
<keyword evidence="8" id="KW-1185">Reference proteome</keyword>
<feature type="region of interest" description="Disordered" evidence="6">
    <location>
        <begin position="185"/>
        <end position="204"/>
    </location>
</feature>
<feature type="compositionally biased region" description="Polar residues" evidence="6">
    <location>
        <begin position="994"/>
        <end position="1003"/>
    </location>
</feature>
<keyword evidence="2" id="KW-0479">Metal-binding</keyword>
<feature type="domain" description="Matrin-type" evidence="7">
    <location>
        <begin position="1330"/>
        <end position="1361"/>
    </location>
</feature>
<evidence type="ECO:0000256" key="3">
    <source>
        <dbReference type="ARBA" id="ARBA00022771"/>
    </source>
</evidence>
<feature type="compositionally biased region" description="Polar residues" evidence="6">
    <location>
        <begin position="536"/>
        <end position="549"/>
    </location>
</feature>
<dbReference type="InterPro" id="IPR036236">
    <property type="entry name" value="Znf_C2H2_sf"/>
</dbReference>
<feature type="compositionally biased region" description="Polar residues" evidence="6">
    <location>
        <begin position="788"/>
        <end position="798"/>
    </location>
</feature>
<feature type="compositionally biased region" description="Basic and acidic residues" evidence="6">
    <location>
        <begin position="628"/>
        <end position="677"/>
    </location>
</feature>
<evidence type="ECO:0000313" key="8">
    <source>
        <dbReference type="Proteomes" id="UP000694845"/>
    </source>
</evidence>
<dbReference type="SUPFAM" id="SSF57667">
    <property type="entry name" value="beta-beta-alpha zinc fingers"/>
    <property type="match status" value="1"/>
</dbReference>
<dbReference type="OMA" id="VASCHEQ"/>
<evidence type="ECO:0000256" key="4">
    <source>
        <dbReference type="ARBA" id="ARBA00022833"/>
    </source>
</evidence>
<feature type="compositionally biased region" description="Polar residues" evidence="6">
    <location>
        <begin position="515"/>
        <end position="527"/>
    </location>
</feature>
<reference evidence="9" key="1">
    <citation type="submission" date="2025-08" db="UniProtKB">
        <authorList>
            <consortium name="RefSeq"/>
        </authorList>
    </citation>
    <scope>IDENTIFICATION</scope>
</reference>
<dbReference type="KEGG" id="aplc:110988569"/>
<accession>A0A8B7ZQR9</accession>
<name>A0A8B7ZQR9_ACAPL</name>
<feature type="compositionally biased region" description="Basic and acidic residues" evidence="6">
    <location>
        <begin position="686"/>
        <end position="711"/>
    </location>
</feature>
<evidence type="ECO:0000256" key="6">
    <source>
        <dbReference type="SAM" id="MobiDB-lite"/>
    </source>
</evidence>
<dbReference type="PROSITE" id="PS00028">
    <property type="entry name" value="ZINC_FINGER_C2H2_1"/>
    <property type="match status" value="1"/>
</dbReference>
<protein>
    <submittedName>
        <fullName evidence="9">Uncharacterized protein LOC110988569</fullName>
    </submittedName>
</protein>
<keyword evidence="5" id="KW-0539">Nucleus</keyword>
<dbReference type="RefSeq" id="XP_022107918.1">
    <property type="nucleotide sequence ID" value="XM_022252226.1"/>
</dbReference>
<feature type="compositionally biased region" description="Low complexity" evidence="6">
    <location>
        <begin position="975"/>
        <end position="993"/>
    </location>
</feature>
<proteinExistence type="predicted"/>
<dbReference type="GO" id="GO:0005634">
    <property type="term" value="C:nucleus"/>
    <property type="evidence" value="ECO:0007669"/>
    <property type="project" value="UniProtKB-SubCell"/>
</dbReference>
<evidence type="ECO:0000256" key="5">
    <source>
        <dbReference type="ARBA" id="ARBA00023242"/>
    </source>
</evidence>
<organism evidence="8 9">
    <name type="scientific">Acanthaster planci</name>
    <name type="common">Crown-of-thorns starfish</name>
    <dbReference type="NCBI Taxonomy" id="133434"/>
    <lineage>
        <taxon>Eukaryota</taxon>
        <taxon>Metazoa</taxon>
        <taxon>Echinodermata</taxon>
        <taxon>Eleutherozoa</taxon>
        <taxon>Asterozoa</taxon>
        <taxon>Asteroidea</taxon>
        <taxon>Valvatacea</taxon>
        <taxon>Valvatida</taxon>
        <taxon>Acanthasteridae</taxon>
        <taxon>Acanthaster</taxon>
    </lineage>
</organism>
<evidence type="ECO:0000256" key="1">
    <source>
        <dbReference type="ARBA" id="ARBA00004123"/>
    </source>
</evidence>
<dbReference type="PROSITE" id="PS50171">
    <property type="entry name" value="ZF_MATRIN"/>
    <property type="match status" value="1"/>
</dbReference>
<keyword evidence="4" id="KW-0862">Zinc</keyword>
<comment type="subcellular location">
    <subcellularLocation>
        <location evidence="1">Nucleus</location>
    </subcellularLocation>
</comment>
<dbReference type="OrthoDB" id="6378952at2759"/>
<dbReference type="InterPro" id="IPR013087">
    <property type="entry name" value="Znf_C2H2_type"/>
</dbReference>